<dbReference type="STRING" id="94237.ENSMMOP00000004866"/>
<dbReference type="AlphaFoldDB" id="A0A3Q3VRC2"/>
<dbReference type="Ensembl" id="ENSMMOT00000004953.1">
    <property type="protein sequence ID" value="ENSMMOP00000004866.1"/>
    <property type="gene ID" value="ENSMMOG00000003886.1"/>
</dbReference>
<dbReference type="Proteomes" id="UP000261620">
    <property type="component" value="Unplaced"/>
</dbReference>
<keyword evidence="2" id="KW-1185">Reference proteome</keyword>
<name>A0A3Q3VRC2_MOLML</name>
<dbReference type="InterPro" id="IPR039669">
    <property type="entry name" value="TANK"/>
</dbReference>
<evidence type="ECO:0008006" key="3">
    <source>
        <dbReference type="Google" id="ProtNLM"/>
    </source>
</evidence>
<proteinExistence type="predicted"/>
<reference evidence="1" key="1">
    <citation type="submission" date="2025-08" db="UniProtKB">
        <authorList>
            <consortium name="Ensembl"/>
        </authorList>
    </citation>
    <scope>IDENTIFICATION</scope>
</reference>
<dbReference type="OMA" id="CDFCQAV"/>
<evidence type="ECO:0000313" key="2">
    <source>
        <dbReference type="Proteomes" id="UP000261620"/>
    </source>
</evidence>
<sequence length="181" mass="19964">MEEAYSELYQQFLRLRALCLKQAALLQQLMTALHRQQGNVGTFSDLLAMDMSKLCVGGARQIKENQDFEQNIAPLRSLDSLNLQEVSGNLSQADHLSGGRTALAARVGVFAVVFGFLSCSSRPLPSVCPQMPLMDFPSQLDVLLMSDVALQSHVCEFCQAVFPGDTTTRGEFLRHLCTHIT</sequence>
<accession>A0A3Q3VRC2</accession>
<dbReference type="PANTHER" id="PTHR15249:SF0">
    <property type="entry name" value="TRAF FAMILY MEMBER-ASSOCIATED NF-KAPPA-B ACTIVATOR"/>
    <property type="match status" value="1"/>
</dbReference>
<organism evidence="1 2">
    <name type="scientific">Mola mola</name>
    <name type="common">Ocean sunfish</name>
    <name type="synonym">Tetraodon mola</name>
    <dbReference type="NCBI Taxonomy" id="94237"/>
    <lineage>
        <taxon>Eukaryota</taxon>
        <taxon>Metazoa</taxon>
        <taxon>Chordata</taxon>
        <taxon>Craniata</taxon>
        <taxon>Vertebrata</taxon>
        <taxon>Euteleostomi</taxon>
        <taxon>Actinopterygii</taxon>
        <taxon>Neopterygii</taxon>
        <taxon>Teleostei</taxon>
        <taxon>Neoteleostei</taxon>
        <taxon>Acanthomorphata</taxon>
        <taxon>Eupercaria</taxon>
        <taxon>Tetraodontiformes</taxon>
        <taxon>Molidae</taxon>
        <taxon>Mola</taxon>
    </lineage>
</organism>
<dbReference type="PANTHER" id="PTHR15249">
    <property type="entry name" value="TRAF FAMILY MEMBER-ASSOCIATED NF-KAPPA-B ACTIVATOR"/>
    <property type="match status" value="1"/>
</dbReference>
<reference evidence="1" key="2">
    <citation type="submission" date="2025-09" db="UniProtKB">
        <authorList>
            <consortium name="Ensembl"/>
        </authorList>
    </citation>
    <scope>IDENTIFICATION</scope>
</reference>
<protein>
    <recommendedName>
        <fullName evidence="3">TRAF family member-associated NFKB activator</fullName>
    </recommendedName>
</protein>
<dbReference type="GO" id="GO:0043124">
    <property type="term" value="P:negative regulation of canonical NF-kappaB signal transduction"/>
    <property type="evidence" value="ECO:0007669"/>
    <property type="project" value="InterPro"/>
</dbReference>
<evidence type="ECO:0000313" key="1">
    <source>
        <dbReference type="Ensembl" id="ENSMMOP00000004866.1"/>
    </source>
</evidence>